<comment type="cofactor">
    <cofactor evidence="1">
        <name>pyridoxal 5'-phosphate</name>
        <dbReference type="ChEBI" id="CHEBI:597326"/>
    </cofactor>
</comment>
<dbReference type="InterPro" id="IPR001926">
    <property type="entry name" value="TrpB-like_PALP"/>
</dbReference>
<feature type="domain" description="Tryptophan synthase beta chain-like PALP" evidence="6">
    <location>
        <begin position="101"/>
        <end position="385"/>
    </location>
</feature>
<dbReference type="GO" id="GO:0004124">
    <property type="term" value="F:cysteine synthase activity"/>
    <property type="evidence" value="ECO:0007669"/>
    <property type="project" value="UniProtKB-EC"/>
</dbReference>
<dbReference type="EMBL" id="JACHTF010000009">
    <property type="protein sequence ID" value="MBB1060821.1"/>
    <property type="molecule type" value="Genomic_DNA"/>
</dbReference>
<evidence type="ECO:0000259" key="6">
    <source>
        <dbReference type="Pfam" id="PF00291"/>
    </source>
</evidence>
<evidence type="ECO:0000256" key="4">
    <source>
        <dbReference type="ARBA" id="ARBA00022898"/>
    </source>
</evidence>
<dbReference type="AlphaFoldDB" id="A0A7W3TM28"/>
<keyword evidence="4" id="KW-0663">Pyridoxal phosphate</keyword>
<dbReference type="Gene3D" id="3.40.50.1100">
    <property type="match status" value="2"/>
</dbReference>
<dbReference type="PANTHER" id="PTHR10314">
    <property type="entry name" value="CYSTATHIONINE BETA-SYNTHASE"/>
    <property type="match status" value="1"/>
</dbReference>
<gene>
    <name evidence="7" type="ORF">H4F98_09570</name>
</gene>
<evidence type="ECO:0000256" key="2">
    <source>
        <dbReference type="ARBA" id="ARBA00004962"/>
    </source>
</evidence>
<comment type="pathway">
    <text evidence="2">Amino-acid biosynthesis; L-cysteine biosynthesis; L-cysteine from L-serine: step 2/2.</text>
</comment>
<evidence type="ECO:0000313" key="7">
    <source>
        <dbReference type="EMBL" id="MBB1060821.1"/>
    </source>
</evidence>
<protein>
    <recommendedName>
        <fullName evidence="3">cysteine synthase</fullName>
        <ecNumber evidence="3">2.5.1.47</ecNumber>
    </recommendedName>
</protein>
<comment type="catalytic activity">
    <reaction evidence="5">
        <text>O-acetyl-L-serine + hydrogen sulfide = L-cysteine + acetate</text>
        <dbReference type="Rhea" id="RHEA:14829"/>
        <dbReference type="ChEBI" id="CHEBI:29919"/>
        <dbReference type="ChEBI" id="CHEBI:30089"/>
        <dbReference type="ChEBI" id="CHEBI:35235"/>
        <dbReference type="ChEBI" id="CHEBI:58340"/>
        <dbReference type="EC" id="2.5.1.47"/>
    </reaction>
</comment>
<name>A0A7W3TM28_9GAMM</name>
<keyword evidence="8" id="KW-1185">Reference proteome</keyword>
<dbReference type="Pfam" id="PF00291">
    <property type="entry name" value="PALP"/>
    <property type="match status" value="1"/>
</dbReference>
<dbReference type="SUPFAM" id="SSF53686">
    <property type="entry name" value="Tryptophan synthase beta subunit-like PLP-dependent enzymes"/>
    <property type="match status" value="1"/>
</dbReference>
<reference evidence="7 8" key="1">
    <citation type="submission" date="2020-08" db="EMBL/GenBank/DDBJ databases">
        <authorList>
            <person name="Xu S."/>
            <person name="Li A."/>
        </authorList>
    </citation>
    <scope>NUCLEOTIDE SEQUENCE [LARGE SCALE GENOMIC DNA]</scope>
    <source>
        <strain evidence="7 8">119BY6-57</strain>
    </source>
</reference>
<evidence type="ECO:0000256" key="3">
    <source>
        <dbReference type="ARBA" id="ARBA00012681"/>
    </source>
</evidence>
<proteinExistence type="predicted"/>
<accession>A0A7W3TM28</accession>
<evidence type="ECO:0000256" key="5">
    <source>
        <dbReference type="ARBA" id="ARBA00047931"/>
    </source>
</evidence>
<organism evidence="7 8">
    <name type="scientific">Marilutibacter spongiae</name>
    <dbReference type="NCBI Taxonomy" id="2025720"/>
    <lineage>
        <taxon>Bacteria</taxon>
        <taxon>Pseudomonadati</taxon>
        <taxon>Pseudomonadota</taxon>
        <taxon>Gammaproteobacteria</taxon>
        <taxon>Lysobacterales</taxon>
        <taxon>Lysobacteraceae</taxon>
        <taxon>Marilutibacter</taxon>
    </lineage>
</organism>
<sequence length="422" mass="44326">MGDVRQWLAAGEAGAGGGVRGAGRVRDAARADPPYAGGLLCACPAGVRGDLRHRPRAPSAGLAAAVAGVSAARASRAWSAGAIGALHREAARSADTHLLHMRFPAFAGIDFYFKDEAAHPTGSLKHRLARSLFLYALCNGRLHEGQTVVDASSGSTAISEAWFARLLGLPFVAVMPASTAPAKIQAVQALGGHCELTPPGMDTQVRARAIAAGGACFLDQFGLAERATDWRGNNNIAESIIDQMAREPHPQPAWIVCGAGTGGTSATIGRYLRYRGLATRLCVAEPAGGAFAKGWHSDDRTAVASRPTVVEGIGRARVEPGFLFEVVDEVIEVEDTDSVAAMWLLERLLGRRYGGSSGTNLAVCVQLAAAMRNDGQVGSIVTLLCDRGERYAQTLFDREWLAAHRFDPGPGGDALLTRLQAA</sequence>
<dbReference type="Proteomes" id="UP000523196">
    <property type="component" value="Unassembled WGS sequence"/>
</dbReference>
<dbReference type="InterPro" id="IPR050214">
    <property type="entry name" value="Cys_Synth/Cystath_Beta-Synth"/>
</dbReference>
<evidence type="ECO:0000313" key="8">
    <source>
        <dbReference type="Proteomes" id="UP000523196"/>
    </source>
</evidence>
<dbReference type="InterPro" id="IPR036052">
    <property type="entry name" value="TrpB-like_PALP_sf"/>
</dbReference>
<comment type="caution">
    <text evidence="7">The sequence shown here is derived from an EMBL/GenBank/DDBJ whole genome shotgun (WGS) entry which is preliminary data.</text>
</comment>
<dbReference type="EC" id="2.5.1.47" evidence="3"/>
<evidence type="ECO:0000256" key="1">
    <source>
        <dbReference type="ARBA" id="ARBA00001933"/>
    </source>
</evidence>